<protein>
    <submittedName>
        <fullName evidence="2">TIR-NBS-LRR RCT1 resistance protein</fullName>
    </submittedName>
</protein>
<comment type="caution">
    <text evidence="2">The sequence shown here is derived from an EMBL/GenBank/DDBJ whole genome shotgun (WGS) entry which is preliminary data.</text>
</comment>
<proteinExistence type="predicted"/>
<sequence>DNIDMPADNNVTGHEQHENISEDKHEDAMCRKRKRET</sequence>
<feature type="compositionally biased region" description="Basic and acidic residues" evidence="1">
    <location>
        <begin position="14"/>
        <end position="37"/>
    </location>
</feature>
<evidence type="ECO:0000256" key="1">
    <source>
        <dbReference type="SAM" id="MobiDB-lite"/>
    </source>
</evidence>
<evidence type="ECO:0000313" key="2">
    <source>
        <dbReference type="EMBL" id="MCI45703.1"/>
    </source>
</evidence>
<dbReference type="EMBL" id="LXQA010347385">
    <property type="protein sequence ID" value="MCI45703.1"/>
    <property type="molecule type" value="Genomic_DNA"/>
</dbReference>
<accession>A0A392S9S6</accession>
<organism evidence="2 3">
    <name type="scientific">Trifolium medium</name>
    <dbReference type="NCBI Taxonomy" id="97028"/>
    <lineage>
        <taxon>Eukaryota</taxon>
        <taxon>Viridiplantae</taxon>
        <taxon>Streptophyta</taxon>
        <taxon>Embryophyta</taxon>
        <taxon>Tracheophyta</taxon>
        <taxon>Spermatophyta</taxon>
        <taxon>Magnoliopsida</taxon>
        <taxon>eudicotyledons</taxon>
        <taxon>Gunneridae</taxon>
        <taxon>Pentapetalae</taxon>
        <taxon>rosids</taxon>
        <taxon>fabids</taxon>
        <taxon>Fabales</taxon>
        <taxon>Fabaceae</taxon>
        <taxon>Papilionoideae</taxon>
        <taxon>50 kb inversion clade</taxon>
        <taxon>NPAAA clade</taxon>
        <taxon>Hologalegina</taxon>
        <taxon>IRL clade</taxon>
        <taxon>Trifolieae</taxon>
        <taxon>Trifolium</taxon>
    </lineage>
</organism>
<name>A0A392S9S6_9FABA</name>
<dbReference type="Proteomes" id="UP000265520">
    <property type="component" value="Unassembled WGS sequence"/>
</dbReference>
<keyword evidence="3" id="KW-1185">Reference proteome</keyword>
<reference evidence="2 3" key="1">
    <citation type="journal article" date="2018" name="Front. Plant Sci.">
        <title>Red Clover (Trifolium pratense) and Zigzag Clover (T. medium) - A Picture of Genomic Similarities and Differences.</title>
        <authorList>
            <person name="Dluhosova J."/>
            <person name="Istvanek J."/>
            <person name="Nedelnik J."/>
            <person name="Repkova J."/>
        </authorList>
    </citation>
    <scope>NUCLEOTIDE SEQUENCE [LARGE SCALE GENOMIC DNA]</scope>
    <source>
        <strain evidence="3">cv. 10/8</strain>
        <tissue evidence="2">Leaf</tissue>
    </source>
</reference>
<dbReference type="AlphaFoldDB" id="A0A392S9S6"/>
<evidence type="ECO:0000313" key="3">
    <source>
        <dbReference type="Proteomes" id="UP000265520"/>
    </source>
</evidence>
<feature type="region of interest" description="Disordered" evidence="1">
    <location>
        <begin position="1"/>
        <end position="37"/>
    </location>
</feature>
<feature type="non-terminal residue" evidence="2">
    <location>
        <position position="1"/>
    </location>
</feature>